<protein>
    <submittedName>
        <fullName evidence="3">Spy/CpxP family protein refolding chaperone</fullName>
    </submittedName>
</protein>
<feature type="region of interest" description="Disordered" evidence="1">
    <location>
        <begin position="74"/>
        <end position="101"/>
    </location>
</feature>
<dbReference type="EMBL" id="CP158375">
    <property type="protein sequence ID" value="XDO97883.1"/>
    <property type="molecule type" value="Genomic_DNA"/>
</dbReference>
<dbReference type="RefSeq" id="WP_369061385.1">
    <property type="nucleotide sequence ID" value="NZ_CP158375.1"/>
</dbReference>
<evidence type="ECO:0000256" key="1">
    <source>
        <dbReference type="SAM" id="MobiDB-lite"/>
    </source>
</evidence>
<feature type="chain" id="PRO_5044264666" evidence="2">
    <location>
        <begin position="26"/>
        <end position="169"/>
    </location>
</feature>
<dbReference type="InterPro" id="IPR012899">
    <property type="entry name" value="LTXXQ"/>
</dbReference>
<feature type="region of interest" description="Disordered" evidence="1">
    <location>
        <begin position="137"/>
        <end position="169"/>
    </location>
</feature>
<reference evidence="3" key="1">
    <citation type="submission" date="2024-06" db="EMBL/GenBank/DDBJ databases">
        <title>Caulobacter inopinatus, sp. nov.</title>
        <authorList>
            <person name="Donachie S.P."/>
        </authorList>
    </citation>
    <scope>NUCLEOTIDE SEQUENCE</scope>
    <source>
        <strain evidence="3">73W</strain>
    </source>
</reference>
<organism evidence="3">
    <name type="scientific">Caulobacter sp. 73W</name>
    <dbReference type="NCBI Taxonomy" id="3161137"/>
    <lineage>
        <taxon>Bacteria</taxon>
        <taxon>Pseudomonadati</taxon>
        <taxon>Pseudomonadota</taxon>
        <taxon>Alphaproteobacteria</taxon>
        <taxon>Caulobacterales</taxon>
        <taxon>Caulobacteraceae</taxon>
        <taxon>Caulobacter</taxon>
    </lineage>
</organism>
<keyword evidence="2" id="KW-0732">Signal</keyword>
<gene>
    <name evidence="3" type="ORF">ABOZ73_05550</name>
</gene>
<proteinExistence type="predicted"/>
<feature type="signal peptide" evidence="2">
    <location>
        <begin position="1"/>
        <end position="25"/>
    </location>
</feature>
<sequence>MNTKLTTRLAMAAGATLLMTGAAFAQPAPEAKPVHAAPHRGGEHMKARFNPEARAQKLRDVLQLQPNQEPALKAFLESGKPQMRRERPDRQALQNETTPQRLDRQAARMAQMQQAFQRRATATKTFYAALSPSQQKAFDALHERRGDHGKRGMKKRFDHRGPPPAAPAA</sequence>
<dbReference type="AlphaFoldDB" id="A0AB39KX51"/>
<accession>A0AB39KX51</accession>
<evidence type="ECO:0000313" key="3">
    <source>
        <dbReference type="EMBL" id="XDO97883.1"/>
    </source>
</evidence>
<dbReference type="GO" id="GO:0042597">
    <property type="term" value="C:periplasmic space"/>
    <property type="evidence" value="ECO:0007669"/>
    <property type="project" value="InterPro"/>
</dbReference>
<evidence type="ECO:0000256" key="2">
    <source>
        <dbReference type="SAM" id="SignalP"/>
    </source>
</evidence>
<dbReference type="Gene3D" id="1.20.120.1490">
    <property type="match status" value="1"/>
</dbReference>
<name>A0AB39KX51_9CAUL</name>
<feature type="compositionally biased region" description="Basic and acidic residues" evidence="1">
    <location>
        <begin position="139"/>
        <end position="150"/>
    </location>
</feature>
<dbReference type="Pfam" id="PF07813">
    <property type="entry name" value="LTXXQ"/>
    <property type="match status" value="1"/>
</dbReference>